<dbReference type="EMBL" id="CATNWA010015949">
    <property type="protein sequence ID" value="CAI9588334.1"/>
    <property type="molecule type" value="Genomic_DNA"/>
</dbReference>
<reference evidence="1" key="1">
    <citation type="submission" date="2023-05" db="EMBL/GenBank/DDBJ databases">
        <authorList>
            <person name="Stuckert A."/>
        </authorList>
    </citation>
    <scope>NUCLEOTIDE SEQUENCE</scope>
</reference>
<gene>
    <name evidence="1" type="ORF">SPARVUS_LOCUS10737728</name>
</gene>
<feature type="non-terminal residue" evidence="1">
    <location>
        <position position="344"/>
    </location>
</feature>
<evidence type="ECO:0000313" key="2">
    <source>
        <dbReference type="Proteomes" id="UP001162483"/>
    </source>
</evidence>
<proteinExistence type="predicted"/>
<comment type="caution">
    <text evidence="1">The sequence shown here is derived from an EMBL/GenBank/DDBJ whole genome shotgun (WGS) entry which is preliminary data.</text>
</comment>
<accession>A0ABN9EVU8</accession>
<dbReference type="Proteomes" id="UP001162483">
    <property type="component" value="Unassembled WGS sequence"/>
</dbReference>
<name>A0ABN9EVU8_9NEOB</name>
<protein>
    <submittedName>
        <fullName evidence="1">Uncharacterized protein</fullName>
    </submittedName>
</protein>
<sequence>MLRMRWLCHLAKVLPDEMDQIQTEIDAGAHALSKFYSSPLPKEMSSVMKLIQTFILDENCIPLDLRWNMQLLDFVKHYLSLDTGMEPEKELFSMLDNVTNRGLVLLNRQQISYIETHSSRNLKRSSALKIAVDFHQDPAVHHDLPHPVVAHLVAFFDLWDMLVFECLQSNHTPLSNEATNELLCCLRWRDRFRVLSETVGLEPADLALLTFHWQWLVKYSLKPIKQLFLGHEHQRLSQEVQSVSESIQDCLSSTQMPASVKLLQKILGKPLPFKDDSVVQCMDKLKALSTSLNVVDLRPDKGESGCQRDFYRLKAASSDWDTKYKLLQEWTSILRANHQEDGNT</sequence>
<keyword evidence="2" id="KW-1185">Reference proteome</keyword>
<organism evidence="1 2">
    <name type="scientific">Staurois parvus</name>
    <dbReference type="NCBI Taxonomy" id="386267"/>
    <lineage>
        <taxon>Eukaryota</taxon>
        <taxon>Metazoa</taxon>
        <taxon>Chordata</taxon>
        <taxon>Craniata</taxon>
        <taxon>Vertebrata</taxon>
        <taxon>Euteleostomi</taxon>
        <taxon>Amphibia</taxon>
        <taxon>Batrachia</taxon>
        <taxon>Anura</taxon>
        <taxon>Neobatrachia</taxon>
        <taxon>Ranoidea</taxon>
        <taxon>Ranidae</taxon>
        <taxon>Staurois</taxon>
    </lineage>
</organism>
<evidence type="ECO:0000313" key="1">
    <source>
        <dbReference type="EMBL" id="CAI9588334.1"/>
    </source>
</evidence>